<dbReference type="Pfam" id="PF06464">
    <property type="entry name" value="DMAP_binding"/>
    <property type="match status" value="1"/>
</dbReference>
<evidence type="ECO:0000313" key="12">
    <source>
        <dbReference type="Proteomes" id="UP001152320"/>
    </source>
</evidence>
<dbReference type="Pfam" id="PF11380">
    <property type="entry name" value="Stealth_CR2"/>
    <property type="match status" value="1"/>
</dbReference>
<dbReference type="Pfam" id="PF00066">
    <property type="entry name" value="Notch"/>
    <property type="match status" value="2"/>
</dbReference>
<keyword evidence="3" id="KW-0677">Repeat</keyword>
<dbReference type="InterPro" id="IPR000800">
    <property type="entry name" value="Notch_dom"/>
</dbReference>
<dbReference type="PANTHER" id="PTHR24045">
    <property type="match status" value="1"/>
</dbReference>
<dbReference type="InterPro" id="IPR031356">
    <property type="entry name" value="Stealth_CR4"/>
</dbReference>
<evidence type="ECO:0000256" key="4">
    <source>
        <dbReference type="ARBA" id="ARBA00023157"/>
    </source>
</evidence>
<feature type="region of interest" description="Disordered" evidence="6">
    <location>
        <begin position="1156"/>
        <end position="1204"/>
    </location>
</feature>
<dbReference type="Proteomes" id="UP001152320">
    <property type="component" value="Chromosome 19"/>
</dbReference>
<comment type="similarity">
    <text evidence="1">Belongs to the stealth family.</text>
</comment>
<dbReference type="InterPro" id="IPR002048">
    <property type="entry name" value="EF_hand_dom"/>
</dbReference>
<evidence type="ECO:0000256" key="2">
    <source>
        <dbReference type="ARBA" id="ARBA00022679"/>
    </source>
</evidence>
<protein>
    <submittedName>
        <fullName evidence="11">N-acetylglucosamine-1-phosphotransferase subunits alpha/beta</fullName>
    </submittedName>
</protein>
<feature type="region of interest" description="Disordered" evidence="6">
    <location>
        <begin position="1094"/>
        <end position="1143"/>
    </location>
</feature>
<dbReference type="Gene3D" id="1.10.238.10">
    <property type="entry name" value="EF-hand"/>
    <property type="match status" value="1"/>
</dbReference>
<reference evidence="11" key="1">
    <citation type="submission" date="2021-10" db="EMBL/GenBank/DDBJ databases">
        <title>Tropical sea cucumber genome reveals ecological adaptation and Cuvierian tubules defense mechanism.</title>
        <authorList>
            <person name="Chen T."/>
        </authorList>
    </citation>
    <scope>NUCLEOTIDE SEQUENCE</scope>
    <source>
        <strain evidence="11">Nanhai2018</strain>
        <tissue evidence="11">Muscle</tissue>
    </source>
</reference>
<dbReference type="PROSITE" id="PS50222">
    <property type="entry name" value="EF_HAND_2"/>
    <property type="match status" value="1"/>
</dbReference>
<dbReference type="PANTHER" id="PTHR24045:SF0">
    <property type="entry name" value="N-ACETYLGLUCOSAMINE-1-PHOSPHOTRANSFERASE SUBUNITS ALPHA_BETA"/>
    <property type="match status" value="1"/>
</dbReference>
<dbReference type="InterPro" id="IPR031358">
    <property type="entry name" value="Stealth_CR1"/>
</dbReference>
<feature type="compositionally biased region" description="Gly residues" evidence="6">
    <location>
        <begin position="746"/>
        <end position="757"/>
    </location>
</feature>
<dbReference type="GO" id="GO:0046835">
    <property type="term" value="P:carbohydrate phosphorylation"/>
    <property type="evidence" value="ECO:0007669"/>
    <property type="project" value="TreeGrafter"/>
</dbReference>
<dbReference type="PROSITE" id="PS00018">
    <property type="entry name" value="EF_HAND_1"/>
    <property type="match status" value="1"/>
</dbReference>
<dbReference type="Pfam" id="PF17102">
    <property type="entry name" value="Stealth_CR3"/>
    <property type="match status" value="1"/>
</dbReference>
<dbReference type="GO" id="GO:0005794">
    <property type="term" value="C:Golgi apparatus"/>
    <property type="evidence" value="ECO:0007669"/>
    <property type="project" value="TreeGrafter"/>
</dbReference>
<keyword evidence="2" id="KW-0808">Transferase</keyword>
<dbReference type="PROSITE" id="PS50258">
    <property type="entry name" value="LNR"/>
    <property type="match status" value="1"/>
</dbReference>
<keyword evidence="7" id="KW-0812">Transmembrane</keyword>
<dbReference type="GO" id="GO:0003976">
    <property type="term" value="F:UDP-N-acetylglucosamine-lysosomal-enzyme N-acetylglucosaminephosphotransferase activity"/>
    <property type="evidence" value="ECO:0007669"/>
    <property type="project" value="TreeGrafter"/>
</dbReference>
<keyword evidence="12" id="KW-1185">Reference proteome</keyword>
<feature type="region of interest" description="Disordered" evidence="6">
    <location>
        <begin position="736"/>
        <end position="764"/>
    </location>
</feature>
<evidence type="ECO:0000256" key="5">
    <source>
        <dbReference type="ARBA" id="ARBA00023180"/>
    </source>
</evidence>
<dbReference type="InterPro" id="IPR018247">
    <property type="entry name" value="EF_Hand_1_Ca_BS"/>
</dbReference>
<keyword evidence="7" id="KW-0472">Membrane</keyword>
<dbReference type="InterPro" id="IPR047141">
    <property type="entry name" value="Stealth"/>
</dbReference>
<evidence type="ECO:0000259" key="10">
    <source>
        <dbReference type="PROSITE" id="PS51912"/>
    </source>
</evidence>
<proteinExistence type="inferred from homology"/>
<evidence type="ECO:0000259" key="8">
    <source>
        <dbReference type="PROSITE" id="PS50222"/>
    </source>
</evidence>
<evidence type="ECO:0000313" key="11">
    <source>
        <dbReference type="EMBL" id="KAJ8024325.1"/>
    </source>
</evidence>
<accession>A0A9Q0YKN7</accession>
<keyword evidence="4" id="KW-1015">Disulfide bond</keyword>
<evidence type="ECO:0000256" key="7">
    <source>
        <dbReference type="SAM" id="Phobius"/>
    </source>
</evidence>
<dbReference type="InterPro" id="IPR031357">
    <property type="entry name" value="Stealth_CR3"/>
</dbReference>
<keyword evidence="7" id="KW-1133">Transmembrane helix</keyword>
<evidence type="ECO:0000256" key="3">
    <source>
        <dbReference type="ARBA" id="ARBA00022737"/>
    </source>
</evidence>
<dbReference type="GO" id="GO:0016256">
    <property type="term" value="P:N-glycan processing to lysosome"/>
    <property type="evidence" value="ECO:0007669"/>
    <property type="project" value="TreeGrafter"/>
</dbReference>
<dbReference type="PROSITE" id="PS51912">
    <property type="entry name" value="DMAP1_BIND"/>
    <property type="match status" value="1"/>
</dbReference>
<feature type="compositionally biased region" description="Basic and acidic residues" evidence="6">
    <location>
        <begin position="1097"/>
        <end position="1121"/>
    </location>
</feature>
<feature type="transmembrane region" description="Helical" evidence="7">
    <location>
        <begin position="21"/>
        <end position="39"/>
    </location>
</feature>
<dbReference type="SMART" id="SM00004">
    <property type="entry name" value="NL"/>
    <property type="match status" value="2"/>
</dbReference>
<feature type="domain" description="LNR" evidence="9">
    <location>
        <begin position="432"/>
        <end position="470"/>
    </location>
</feature>
<dbReference type="InterPro" id="IPR010506">
    <property type="entry name" value="DMAP1-bd"/>
</dbReference>
<organism evidence="11 12">
    <name type="scientific">Holothuria leucospilota</name>
    <name type="common">Black long sea cucumber</name>
    <name type="synonym">Mertensiothuria leucospilota</name>
    <dbReference type="NCBI Taxonomy" id="206669"/>
    <lineage>
        <taxon>Eukaryota</taxon>
        <taxon>Metazoa</taxon>
        <taxon>Echinodermata</taxon>
        <taxon>Eleutherozoa</taxon>
        <taxon>Echinozoa</taxon>
        <taxon>Holothuroidea</taxon>
        <taxon>Aspidochirotacea</taxon>
        <taxon>Aspidochirotida</taxon>
        <taxon>Holothuriidae</taxon>
        <taxon>Holothuria</taxon>
    </lineage>
</organism>
<dbReference type="GO" id="GO:0005509">
    <property type="term" value="F:calcium ion binding"/>
    <property type="evidence" value="ECO:0007669"/>
    <property type="project" value="InterPro"/>
</dbReference>
<feature type="transmembrane region" description="Helical" evidence="7">
    <location>
        <begin position="1614"/>
        <end position="1637"/>
    </location>
</feature>
<comment type="caution">
    <text evidence="11">The sequence shown here is derived from an EMBL/GenBank/DDBJ whole genome shotgun (WGS) entry which is preliminary data.</text>
</comment>
<evidence type="ECO:0000256" key="6">
    <source>
        <dbReference type="SAM" id="MobiDB-lite"/>
    </source>
</evidence>
<feature type="domain" description="DMAP1-binding" evidence="10">
    <location>
        <begin position="680"/>
        <end position="812"/>
    </location>
</feature>
<dbReference type="OrthoDB" id="263283at2759"/>
<evidence type="ECO:0000256" key="1">
    <source>
        <dbReference type="ARBA" id="ARBA00007583"/>
    </source>
</evidence>
<dbReference type="Gene3D" id="3.30.300.320">
    <property type="match status" value="1"/>
</dbReference>
<name>A0A9Q0YKN7_HOLLE</name>
<gene>
    <name evidence="11" type="ORF">HOLleu_37040</name>
</gene>
<evidence type="ECO:0000259" key="9">
    <source>
        <dbReference type="PROSITE" id="PS50258"/>
    </source>
</evidence>
<dbReference type="Pfam" id="PF17103">
    <property type="entry name" value="Stealth_CR4"/>
    <property type="match status" value="1"/>
</dbReference>
<keyword evidence="5" id="KW-0325">Glycoprotein</keyword>
<dbReference type="Pfam" id="PF17101">
    <property type="entry name" value="Stealth_CR1"/>
    <property type="match status" value="1"/>
</dbReference>
<dbReference type="EMBL" id="JAIZAY010000019">
    <property type="protein sequence ID" value="KAJ8024325.1"/>
    <property type="molecule type" value="Genomic_DNA"/>
</dbReference>
<dbReference type="InterPro" id="IPR021520">
    <property type="entry name" value="Stealth_CR2"/>
</dbReference>
<sequence>MNVGKVIQKQTLTFLSNRYSVLLLFAGAVLIIVSALQFSETAMEWSRDQYSQLFNIYHDNIAGKAFQNRMCLPMPIDAVYTWVNGSDPQLIEDLMNFKHTFEPANDNANSSSSDMCKLENCVPYNYLVIDGLLPKNATLDALKQAYPALSSALSVFNLTLKTSHENINPEAPVKEEKVSAMEFPTFEDVNKAVDTHSIIQAGSKNFTLSRGYLTTDGTHQKLVKLTNIVMAIGLGKDSTEEDVKKKVPEAQKEFITKIDLRIPSSVAILTISNDGDLKTILTEAEKAEVDSEIKLVTAFLVWNLEMEFDGDMSPNRFEDNEALRYSLRSLEKHAPWIRKVYIVTNGQIPSWLNLDNPRIALVSHSEIFLNQSHLPTFSSPAIESNIHRIKGLSDKFIYLNDDTMFGKDVWPDDFYTHAGGQKVYLTWPVPNCAEGCPSSWIKDNYCDKACNTSECDWDGGDCEGVNAPGPLGGAGGAAGGDTNLDALYCSSGCANSWIADKYCDTACNNVECGYDAGDCGTSNFGNMFSEIITGPRNITLPKGLQVAYFNVTPIFGKTGSIEDGHYQPNNAVRAATIAQVFKTVHLVLFKNFSDTTVVLRISGKNADGEHAEVTFRVNVDTRPVKETAVGMLQKDILGSNQTHHGPTEEPFHFPEIAEKDRRPLIDMQEEQNVKPIPEVAEELLTDDIKEKVAELDKMLEQGDLTEKGYNLEKAHILEEYIHSSAFDEQRKLVMEQKDAQQAGDTPGVGEGLAGVGEGLDDGQQNLREGKKERRELTDDLKEALAQQRAEKHRRFEEQLRQEQEKLKLGAGQGIHLGGVQGRGLGQGMQFGKEQFQQGQGFQQGAGQGLGEQINVVQQQLLKQDQQQLRFQAEDIVQPINAQGPGIQGVPQQVPGQQVVFQQQAAQNVLLQQGVPQAVGQQGIPQQVLGQQGMPQQAIGQQGIPQQVVGQQGVPRLVVGQQGFPQQVVGQQGVPQQVVGQQGVPQQVVGQQGVPQQVVGQQGVPQQVIKQGVPQQVGGLQGLPQQMAVQQGIPQEALEQQVVRQEPAGQQHGLNLGQQEKKELGAQPVGHLGQGFQVPNVPDVNFPRVRQNIQANLEGRRDDYAGVGDEEHKEEGGDEKKAPLSLNQGDDTQEGDGAAGMPDDVINLVMGGAADGDAALPRKGNKGLDRDEQGLGEEGDVNGLKKKQNGEGGLNEQGGNKRRLLSVEGEVKKVSKRGTGDELAADQSKVLSSMRMKDSVMGKGKPVKMRILDGSKITKEEKLSLLQGEKSRKESDPVFLEPLNEEMVRANEKYSKEHSFLPWERTDLFSNKSSTRNEEIRVDDYENLKHKSRKLMDTYGNSLRYVNKLYNKKFGFVARKVPAHMVHMVDVNIMNELQAEFSKEFDLTSSHRIRHSQDMQFSFSYMYYMMSTPKEVNASEVFDEFDTDGSGILSDRELRTLATRLYELPLDLQTLTSLENTIINCSKFFKENVEVDPEAREEYYVKEMPQVTKNLMLNCGPVIRKMEASVEGQTKYKFEIMGEEEIAFKMIRTNVSHVIGQLDDVRKNPKKFVCLNDNINHNAEGAKMVKAVLQDYYEAMFPIPSQFELPREYRNRFLHIDELAEWRVYRDWLRFWTHISLAALVLFSVATFCSNQLVSCKRRCCGRRRRHVCGEISERVFHV</sequence>
<feature type="domain" description="EF-hand" evidence="8">
    <location>
        <begin position="1412"/>
        <end position="1447"/>
    </location>
</feature>